<dbReference type="STRING" id="407821.A0A087SYN8"/>
<reference evidence="8 9" key="1">
    <citation type="submission" date="2013-11" db="EMBL/GenBank/DDBJ databases">
        <title>Genome sequencing of Stegodyphus mimosarum.</title>
        <authorList>
            <person name="Bechsgaard J."/>
        </authorList>
    </citation>
    <scope>NUCLEOTIDE SEQUENCE [LARGE SCALE GENOMIC DNA]</scope>
</reference>
<feature type="domain" description="Cation/H+ exchanger transmembrane" evidence="7">
    <location>
        <begin position="2"/>
        <end position="175"/>
    </location>
</feature>
<dbReference type="AlphaFoldDB" id="A0A087SYN8"/>
<feature type="transmembrane region" description="Helical" evidence="6">
    <location>
        <begin position="152"/>
        <end position="174"/>
    </location>
</feature>
<feature type="transmembrane region" description="Helical" evidence="6">
    <location>
        <begin position="6"/>
        <end position="22"/>
    </location>
</feature>
<dbReference type="Pfam" id="PF00999">
    <property type="entry name" value="Na_H_Exchanger"/>
    <property type="match status" value="1"/>
</dbReference>
<keyword evidence="9" id="KW-1185">Reference proteome</keyword>
<keyword evidence="4 6" id="KW-1133">Transmembrane helix</keyword>
<evidence type="ECO:0000313" key="9">
    <source>
        <dbReference type="Proteomes" id="UP000054359"/>
    </source>
</evidence>
<dbReference type="PANTHER" id="PTHR31102">
    <property type="match status" value="1"/>
</dbReference>
<comment type="subcellular location">
    <subcellularLocation>
        <location evidence="1">Membrane</location>
        <topology evidence="1">Multi-pass membrane protein</topology>
    </subcellularLocation>
</comment>
<dbReference type="InterPro" id="IPR006153">
    <property type="entry name" value="Cation/H_exchanger_TM"/>
</dbReference>
<dbReference type="GO" id="GO:0016020">
    <property type="term" value="C:membrane"/>
    <property type="evidence" value="ECO:0007669"/>
    <property type="project" value="UniProtKB-SubCell"/>
</dbReference>
<keyword evidence="3 6" id="KW-0812">Transmembrane</keyword>
<sequence length="175" mass="18651">MLGFIISAVSPAVMLPILLNLMKKNLGTSKGIPTLIIAASSMDDILAIAGFTVTLSVAFSEGNIIWTAIKAPLEPLVGVVFGSVFGVIFWHLPSKDRSKSSLIYYNILLLCFAGLSAMFASKRAGIPGSGALGCISLALAASLRWRKDVDQFHVISAVVDVLWEIIQPFLFALIG</sequence>
<feature type="transmembrane region" description="Helical" evidence="6">
    <location>
        <begin position="126"/>
        <end position="145"/>
    </location>
</feature>
<dbReference type="OrthoDB" id="423807at2759"/>
<dbReference type="Proteomes" id="UP000054359">
    <property type="component" value="Unassembled WGS sequence"/>
</dbReference>
<keyword evidence="5 6" id="KW-0472">Membrane</keyword>
<dbReference type="EMBL" id="KK112556">
    <property type="protein sequence ID" value="KFM57977.1"/>
    <property type="molecule type" value="Genomic_DNA"/>
</dbReference>
<feature type="transmembrane region" description="Helical" evidence="6">
    <location>
        <begin position="34"/>
        <end position="59"/>
    </location>
</feature>
<evidence type="ECO:0000256" key="3">
    <source>
        <dbReference type="ARBA" id="ARBA00022692"/>
    </source>
</evidence>
<dbReference type="InterPro" id="IPR051843">
    <property type="entry name" value="CPA1_transporter"/>
</dbReference>
<evidence type="ECO:0000259" key="7">
    <source>
        <dbReference type="Pfam" id="PF00999"/>
    </source>
</evidence>
<protein>
    <submittedName>
        <fullName evidence="8">Mitochondrial sodium/hydrogen exchanger 9B2</fullName>
    </submittedName>
</protein>
<evidence type="ECO:0000256" key="6">
    <source>
        <dbReference type="SAM" id="Phobius"/>
    </source>
</evidence>
<evidence type="ECO:0000256" key="2">
    <source>
        <dbReference type="ARBA" id="ARBA00007367"/>
    </source>
</evidence>
<gene>
    <name evidence="8" type="ORF">X975_04944</name>
</gene>
<dbReference type="GO" id="GO:1902600">
    <property type="term" value="P:proton transmembrane transport"/>
    <property type="evidence" value="ECO:0007669"/>
    <property type="project" value="InterPro"/>
</dbReference>
<dbReference type="PANTHER" id="PTHR31102:SF1">
    <property type="entry name" value="CATION_H+ EXCHANGER DOMAIN-CONTAINING PROTEIN"/>
    <property type="match status" value="1"/>
</dbReference>
<evidence type="ECO:0000256" key="4">
    <source>
        <dbReference type="ARBA" id="ARBA00022989"/>
    </source>
</evidence>
<comment type="similarity">
    <text evidence="2">Belongs to the monovalent cation:proton antiporter 1 (CPA1) transporter (TC 2.A.36) family.</text>
</comment>
<feature type="transmembrane region" description="Helical" evidence="6">
    <location>
        <begin position="102"/>
        <end position="120"/>
    </location>
</feature>
<name>A0A087SYN8_STEMI</name>
<feature type="non-terminal residue" evidence="8">
    <location>
        <position position="175"/>
    </location>
</feature>
<evidence type="ECO:0000313" key="8">
    <source>
        <dbReference type="EMBL" id="KFM57977.1"/>
    </source>
</evidence>
<organism evidence="8 9">
    <name type="scientific">Stegodyphus mimosarum</name>
    <name type="common">African social velvet spider</name>
    <dbReference type="NCBI Taxonomy" id="407821"/>
    <lineage>
        <taxon>Eukaryota</taxon>
        <taxon>Metazoa</taxon>
        <taxon>Ecdysozoa</taxon>
        <taxon>Arthropoda</taxon>
        <taxon>Chelicerata</taxon>
        <taxon>Arachnida</taxon>
        <taxon>Araneae</taxon>
        <taxon>Araneomorphae</taxon>
        <taxon>Entelegynae</taxon>
        <taxon>Eresoidea</taxon>
        <taxon>Eresidae</taxon>
        <taxon>Stegodyphus</taxon>
    </lineage>
</organism>
<dbReference type="GO" id="GO:0015297">
    <property type="term" value="F:antiporter activity"/>
    <property type="evidence" value="ECO:0007669"/>
    <property type="project" value="InterPro"/>
</dbReference>
<feature type="transmembrane region" description="Helical" evidence="6">
    <location>
        <begin position="71"/>
        <end position="90"/>
    </location>
</feature>
<proteinExistence type="inferred from homology"/>
<evidence type="ECO:0000256" key="1">
    <source>
        <dbReference type="ARBA" id="ARBA00004141"/>
    </source>
</evidence>
<accession>A0A087SYN8</accession>
<evidence type="ECO:0000256" key="5">
    <source>
        <dbReference type="ARBA" id="ARBA00023136"/>
    </source>
</evidence>